<evidence type="ECO:0000313" key="15">
    <source>
        <dbReference type="EMBL" id="RIE05503.1"/>
    </source>
</evidence>
<evidence type="ECO:0000256" key="4">
    <source>
        <dbReference type="ARBA" id="ARBA00022490"/>
    </source>
</evidence>
<evidence type="ECO:0000256" key="2">
    <source>
        <dbReference type="ARBA" id="ARBA00007544"/>
    </source>
</evidence>
<dbReference type="SFLD" id="SFLDS00029">
    <property type="entry name" value="Radical_SAM"/>
    <property type="match status" value="1"/>
</dbReference>
<comment type="catalytic activity">
    <reaction evidence="13">
        <text>adenosine(2503) in 23S rRNA + 2 reduced [2Fe-2S]-[ferredoxin] + 2 S-adenosyl-L-methionine = 2-methyladenosine(2503) in 23S rRNA + 5'-deoxyadenosine + L-methionine + 2 oxidized [2Fe-2S]-[ferredoxin] + S-adenosyl-L-homocysteine</text>
        <dbReference type="Rhea" id="RHEA:42916"/>
        <dbReference type="Rhea" id="RHEA-COMP:10000"/>
        <dbReference type="Rhea" id="RHEA-COMP:10001"/>
        <dbReference type="Rhea" id="RHEA-COMP:10152"/>
        <dbReference type="Rhea" id="RHEA-COMP:10282"/>
        <dbReference type="ChEBI" id="CHEBI:17319"/>
        <dbReference type="ChEBI" id="CHEBI:33737"/>
        <dbReference type="ChEBI" id="CHEBI:33738"/>
        <dbReference type="ChEBI" id="CHEBI:57844"/>
        <dbReference type="ChEBI" id="CHEBI:57856"/>
        <dbReference type="ChEBI" id="CHEBI:59789"/>
        <dbReference type="ChEBI" id="CHEBI:74411"/>
        <dbReference type="ChEBI" id="CHEBI:74497"/>
        <dbReference type="EC" id="2.1.1.192"/>
    </reaction>
</comment>
<comment type="cofactor">
    <cofactor evidence="13">
        <name>[4Fe-4S] cluster</name>
        <dbReference type="ChEBI" id="CHEBI:49883"/>
    </cofactor>
    <text evidence="13">Binds 1 [4Fe-4S] cluster. The cluster is coordinated with 3 cysteines and an exchangeable S-adenosyl-L-methionine.</text>
</comment>
<organism evidence="15 16">
    <name type="scientific">Candidatus Cryosericum terrychapinii</name>
    <dbReference type="NCBI Taxonomy" id="2290919"/>
    <lineage>
        <taxon>Bacteria</taxon>
        <taxon>Pseudomonadati</taxon>
        <taxon>Caldisericota/Cryosericota group</taxon>
        <taxon>Candidatus Cryosericota</taxon>
        <taxon>Candidatus Cryosericia</taxon>
        <taxon>Candidatus Cryosericales</taxon>
        <taxon>Candidatus Cryosericaceae</taxon>
        <taxon>Candidatus Cryosericum</taxon>
    </lineage>
</organism>
<dbReference type="EC" id="2.1.1.192" evidence="13"/>
<dbReference type="GO" id="GO:0070040">
    <property type="term" value="F:rRNA (adenine(2503)-C2-)-methyltransferase activity"/>
    <property type="evidence" value="ECO:0007669"/>
    <property type="project" value="UniProtKB-UniRule"/>
</dbReference>
<dbReference type="GO" id="GO:0019843">
    <property type="term" value="F:rRNA binding"/>
    <property type="evidence" value="ECO:0007669"/>
    <property type="project" value="UniProtKB-UniRule"/>
</dbReference>
<keyword evidence="6 13" id="KW-0489">Methyltransferase</keyword>
<dbReference type="GO" id="GO:0005737">
    <property type="term" value="C:cytoplasm"/>
    <property type="evidence" value="ECO:0007669"/>
    <property type="project" value="UniProtKB-SubCell"/>
</dbReference>
<dbReference type="SFLD" id="SFLDF00275">
    <property type="entry name" value="adenosine_C2_methyltransferase"/>
    <property type="match status" value="1"/>
</dbReference>
<comment type="caution">
    <text evidence="13">Lacks conserved residue(s) required for the propagation of feature annotation.</text>
</comment>
<name>A0A398CSH7_9BACT</name>
<dbReference type="Gene3D" id="1.10.150.530">
    <property type="match status" value="1"/>
</dbReference>
<reference evidence="15 16" key="1">
    <citation type="submission" date="2018-09" db="EMBL/GenBank/DDBJ databases">
        <title>Discovery and Ecogenomic Context for Candidatus Cryosericales, a Global Caldiserica Order Active in Thawing Permafrost.</title>
        <authorList>
            <person name="Martinez M.A."/>
            <person name="Woodcroft B.J."/>
            <person name="Ignacio Espinoza J.C."/>
            <person name="Zayed A."/>
            <person name="Singleton C.M."/>
            <person name="Boyd J."/>
            <person name="Li Y.-F."/>
            <person name="Purvine S."/>
            <person name="Maughan H."/>
            <person name="Hodgkins S.B."/>
            <person name="Anderson D."/>
            <person name="Sederholm M."/>
            <person name="Temperton B."/>
            <person name="Saleska S.R."/>
            <person name="Tyson G.W."/>
            <person name="Rich V.I."/>
        </authorList>
    </citation>
    <scope>NUCLEOTIDE SEQUENCE [LARGE SCALE GENOMIC DNA]</scope>
    <source>
        <strain evidence="15 16">SMC7</strain>
    </source>
</reference>
<evidence type="ECO:0000256" key="6">
    <source>
        <dbReference type="ARBA" id="ARBA00022603"/>
    </source>
</evidence>
<protein>
    <recommendedName>
        <fullName evidence="13">Probable dual-specificity RNA methyltransferase RlmN</fullName>
        <ecNumber evidence="13">2.1.1.192</ecNumber>
    </recommendedName>
    <alternativeName>
        <fullName evidence="13">23S rRNA (adenine(2503)-C(2))-methyltransferase</fullName>
    </alternativeName>
    <alternativeName>
        <fullName evidence="13">23S rRNA m2A2503 methyltransferase</fullName>
    </alternativeName>
    <alternativeName>
        <fullName evidence="13">Ribosomal RNA large subunit methyltransferase N</fullName>
    </alternativeName>
    <alternativeName>
        <fullName evidence="13">tRNA (adenine(37)-C(2))-methyltransferase</fullName>
    </alternativeName>
    <alternativeName>
        <fullName evidence="13">tRNA m2A37 methyltransferase</fullName>
    </alternativeName>
</protein>
<accession>A0A398CSH7</accession>
<dbReference type="InterPro" id="IPR013785">
    <property type="entry name" value="Aldolase_TIM"/>
</dbReference>
<dbReference type="InterPro" id="IPR004383">
    <property type="entry name" value="rRNA_lsu_MTrfase_RlmN/Cfr"/>
</dbReference>
<dbReference type="GO" id="GO:0030488">
    <property type="term" value="P:tRNA methylation"/>
    <property type="evidence" value="ECO:0007669"/>
    <property type="project" value="UniProtKB-UniRule"/>
</dbReference>
<feature type="domain" description="Radical SAM core" evidence="14">
    <location>
        <begin position="91"/>
        <end position="327"/>
    </location>
</feature>
<keyword evidence="9 13" id="KW-0479">Metal-binding</keyword>
<dbReference type="InterPro" id="IPR040072">
    <property type="entry name" value="Methyltransferase_A"/>
</dbReference>
<dbReference type="PIRSF" id="PIRSF006004">
    <property type="entry name" value="CHP00048"/>
    <property type="match status" value="1"/>
</dbReference>
<evidence type="ECO:0000259" key="14">
    <source>
        <dbReference type="PROSITE" id="PS51918"/>
    </source>
</evidence>
<dbReference type="SFLD" id="SFLDG01062">
    <property type="entry name" value="methyltransferase_(Class_A)"/>
    <property type="match status" value="1"/>
</dbReference>
<evidence type="ECO:0000256" key="8">
    <source>
        <dbReference type="ARBA" id="ARBA00022691"/>
    </source>
</evidence>
<gene>
    <name evidence="13 15" type="primary">rlmN</name>
    <name evidence="15" type="ORF">SMC7_07140</name>
</gene>
<evidence type="ECO:0000256" key="9">
    <source>
        <dbReference type="ARBA" id="ARBA00022723"/>
    </source>
</evidence>
<feature type="active site" description="S-methylcysteine intermediate" evidence="13">
    <location>
        <position position="339"/>
    </location>
</feature>
<dbReference type="InterPro" id="IPR058240">
    <property type="entry name" value="rSAM_sf"/>
</dbReference>
<dbReference type="GO" id="GO:0000049">
    <property type="term" value="F:tRNA binding"/>
    <property type="evidence" value="ECO:0007669"/>
    <property type="project" value="UniProtKB-UniRule"/>
</dbReference>
<dbReference type="PANTHER" id="PTHR30544:SF5">
    <property type="entry name" value="RADICAL SAM CORE DOMAIN-CONTAINING PROTEIN"/>
    <property type="match status" value="1"/>
</dbReference>
<feature type="binding site" evidence="13">
    <location>
        <position position="112"/>
    </location>
    <ligand>
        <name>[4Fe-4S] cluster</name>
        <dbReference type="ChEBI" id="CHEBI:49883"/>
        <note>4Fe-4S-S-AdoMet</note>
    </ligand>
</feature>
<dbReference type="PROSITE" id="PS51918">
    <property type="entry name" value="RADICAL_SAM"/>
    <property type="match status" value="1"/>
</dbReference>
<evidence type="ECO:0000256" key="5">
    <source>
        <dbReference type="ARBA" id="ARBA00022552"/>
    </source>
</evidence>
<comment type="catalytic activity">
    <reaction evidence="13">
        <text>adenosine(37) in tRNA + 2 reduced [2Fe-2S]-[ferredoxin] + 2 S-adenosyl-L-methionine = 2-methyladenosine(37) in tRNA + 5'-deoxyadenosine + L-methionine + 2 oxidized [2Fe-2S]-[ferredoxin] + S-adenosyl-L-homocysteine</text>
        <dbReference type="Rhea" id="RHEA:43332"/>
        <dbReference type="Rhea" id="RHEA-COMP:10000"/>
        <dbReference type="Rhea" id="RHEA-COMP:10001"/>
        <dbReference type="Rhea" id="RHEA-COMP:10162"/>
        <dbReference type="Rhea" id="RHEA-COMP:10485"/>
        <dbReference type="ChEBI" id="CHEBI:17319"/>
        <dbReference type="ChEBI" id="CHEBI:33737"/>
        <dbReference type="ChEBI" id="CHEBI:33738"/>
        <dbReference type="ChEBI" id="CHEBI:57844"/>
        <dbReference type="ChEBI" id="CHEBI:57856"/>
        <dbReference type="ChEBI" id="CHEBI:59789"/>
        <dbReference type="ChEBI" id="CHEBI:74411"/>
        <dbReference type="ChEBI" id="CHEBI:74497"/>
        <dbReference type="EC" id="2.1.1.192"/>
    </reaction>
</comment>
<evidence type="ECO:0000256" key="10">
    <source>
        <dbReference type="ARBA" id="ARBA00023004"/>
    </source>
</evidence>
<dbReference type="FunFam" id="3.20.20.70:FF:000014">
    <property type="entry name" value="Probable dual-specificity RNA methyltransferase RlmN"/>
    <property type="match status" value="1"/>
</dbReference>
<dbReference type="Proteomes" id="UP000266328">
    <property type="component" value="Unassembled WGS sequence"/>
</dbReference>
<dbReference type="CDD" id="cd01335">
    <property type="entry name" value="Radical_SAM"/>
    <property type="match status" value="1"/>
</dbReference>
<comment type="subcellular location">
    <subcellularLocation>
        <location evidence="1 13">Cytoplasm</location>
    </subcellularLocation>
</comment>
<dbReference type="GO" id="GO:0051539">
    <property type="term" value="F:4 iron, 4 sulfur cluster binding"/>
    <property type="evidence" value="ECO:0007669"/>
    <property type="project" value="UniProtKB-UniRule"/>
</dbReference>
<feature type="binding site" evidence="13">
    <location>
        <position position="291"/>
    </location>
    <ligand>
        <name>S-adenosyl-L-methionine</name>
        <dbReference type="ChEBI" id="CHEBI:59789"/>
    </ligand>
</feature>
<keyword evidence="10 13" id="KW-0408">Iron</keyword>
<dbReference type="PANTHER" id="PTHR30544">
    <property type="entry name" value="23S RRNA METHYLTRANSFERASE"/>
    <property type="match status" value="1"/>
</dbReference>
<evidence type="ECO:0000313" key="16">
    <source>
        <dbReference type="Proteomes" id="UP000266328"/>
    </source>
</evidence>
<keyword evidence="3 13" id="KW-0004">4Fe-4S</keyword>
<dbReference type="HAMAP" id="MF_01849">
    <property type="entry name" value="RNA_methyltr_RlmN"/>
    <property type="match status" value="1"/>
</dbReference>
<evidence type="ECO:0000256" key="12">
    <source>
        <dbReference type="ARBA" id="ARBA00023157"/>
    </source>
</evidence>
<comment type="miscellaneous">
    <text evidence="13">Reaction proceeds by a ping-pong mechanism involving intermediate methylation of a conserved cysteine residue.</text>
</comment>
<dbReference type="AlphaFoldDB" id="A0A398CSH7"/>
<feature type="active site" description="Proton acceptor" evidence="13">
    <location>
        <position position="84"/>
    </location>
</feature>
<comment type="similarity">
    <text evidence="2 13">Belongs to the radical SAM superfamily. RlmN family.</text>
</comment>
<evidence type="ECO:0000256" key="13">
    <source>
        <dbReference type="HAMAP-Rule" id="MF_01849"/>
    </source>
</evidence>
<keyword evidence="13" id="KW-0819">tRNA processing</keyword>
<feature type="binding site" evidence="13">
    <location>
        <position position="187"/>
    </location>
    <ligand>
        <name>S-adenosyl-L-methionine</name>
        <dbReference type="ChEBI" id="CHEBI:59789"/>
    </ligand>
</feature>
<proteinExistence type="inferred from homology"/>
<feature type="binding site" evidence="13">
    <location>
        <position position="109"/>
    </location>
    <ligand>
        <name>[4Fe-4S] cluster</name>
        <dbReference type="ChEBI" id="CHEBI:49883"/>
        <note>4Fe-4S-S-AdoMet</note>
    </ligand>
</feature>
<keyword evidence="11 13" id="KW-0411">Iron-sulfur</keyword>
<keyword evidence="16" id="KW-1185">Reference proteome</keyword>
<dbReference type="SUPFAM" id="SSF102114">
    <property type="entry name" value="Radical SAM enzymes"/>
    <property type="match status" value="1"/>
</dbReference>
<dbReference type="Pfam" id="PF04055">
    <property type="entry name" value="Radical_SAM"/>
    <property type="match status" value="1"/>
</dbReference>
<dbReference type="Gene3D" id="3.20.20.70">
    <property type="entry name" value="Aldolase class I"/>
    <property type="match status" value="1"/>
</dbReference>
<comment type="function">
    <text evidence="13">Specifically methylates position 2 of adenine 2503 in 23S rRNA and position 2 of adenine 37 in tRNAs.</text>
</comment>
<keyword evidence="4 13" id="KW-0963">Cytoplasm</keyword>
<comment type="caution">
    <text evidence="15">The sequence shown here is derived from an EMBL/GenBank/DDBJ whole genome shotgun (WGS) entry which is preliminary data.</text>
</comment>
<evidence type="ECO:0000256" key="3">
    <source>
        <dbReference type="ARBA" id="ARBA00022485"/>
    </source>
</evidence>
<dbReference type="RefSeq" id="WP_119089666.1">
    <property type="nucleotide sequence ID" value="NZ_QXIS01000036.1"/>
</dbReference>
<evidence type="ECO:0000256" key="1">
    <source>
        <dbReference type="ARBA" id="ARBA00004496"/>
    </source>
</evidence>
<evidence type="ECO:0000256" key="7">
    <source>
        <dbReference type="ARBA" id="ARBA00022679"/>
    </source>
</evidence>
<feature type="binding site" evidence="13">
    <location>
        <position position="105"/>
    </location>
    <ligand>
        <name>[4Fe-4S] cluster</name>
        <dbReference type="ChEBI" id="CHEBI:49883"/>
        <note>4Fe-4S-S-AdoMet</note>
    </ligand>
</feature>
<dbReference type="InterPro" id="IPR007197">
    <property type="entry name" value="rSAM"/>
</dbReference>
<keyword evidence="8 13" id="KW-0949">S-adenosyl-L-methionine</keyword>
<keyword evidence="12 13" id="KW-1015">Disulfide bond</keyword>
<dbReference type="OrthoDB" id="9793973at2"/>
<keyword evidence="5 13" id="KW-0698">rRNA processing</keyword>
<dbReference type="InterPro" id="IPR027492">
    <property type="entry name" value="RNA_MTrfase_RlmN"/>
</dbReference>
<sequence>MDLDKLQTTLEELGQPAYRFKQIKLAMYQDLKEGFDSIENIPLTLRQDLDRLLSFNELILKTEQKSLDGSGKNLFFTHDDLAIESVLIKHGDGSRTVCVSTEAGCQIDCSFCATGHLGFKRVLSPSEIAEQVLSFSRELKAKGEKVTNVVFMGMGEPFLNYDNIKKAILLLNDKDGFNLGQRRISVSTSGIVPGIERFGAEDWQINLAISLHAPDNALRSRLMPINKTYPLEKLMPALDAYVAKNNRRLMIEYLLLGGINDSPRQADALADLIHAYGEILRLSVVNLIIYNPTKDSDGHWDRFRSPSLAALRAFEEILTKREIAWTRRASFGSDISGACGQLAGEVNSTH</sequence>
<dbReference type="GO" id="GO:0070475">
    <property type="term" value="P:rRNA base methylation"/>
    <property type="evidence" value="ECO:0007669"/>
    <property type="project" value="UniProtKB-UniRule"/>
</dbReference>
<dbReference type="NCBIfam" id="TIGR00048">
    <property type="entry name" value="rRNA_mod_RlmN"/>
    <property type="match status" value="1"/>
</dbReference>
<feature type="binding site" evidence="13">
    <location>
        <begin position="210"/>
        <end position="212"/>
    </location>
    <ligand>
        <name>S-adenosyl-L-methionine</name>
        <dbReference type="ChEBI" id="CHEBI:59789"/>
    </ligand>
</feature>
<dbReference type="EMBL" id="QXIS01000036">
    <property type="protein sequence ID" value="RIE05503.1"/>
    <property type="molecule type" value="Genomic_DNA"/>
</dbReference>
<evidence type="ECO:0000256" key="11">
    <source>
        <dbReference type="ARBA" id="ARBA00023014"/>
    </source>
</evidence>
<keyword evidence="7 13" id="KW-0808">Transferase</keyword>
<dbReference type="GO" id="GO:0002935">
    <property type="term" value="F:tRNA (adenine(37)-C2)-methyltransferase activity"/>
    <property type="evidence" value="ECO:0007669"/>
    <property type="project" value="UniProtKB-UniRule"/>
</dbReference>
<dbReference type="GO" id="GO:0046872">
    <property type="term" value="F:metal ion binding"/>
    <property type="evidence" value="ECO:0007669"/>
    <property type="project" value="UniProtKB-KW"/>
</dbReference>
<feature type="binding site" evidence="13">
    <location>
        <begin position="155"/>
        <end position="156"/>
    </location>
    <ligand>
        <name>S-adenosyl-L-methionine</name>
        <dbReference type="ChEBI" id="CHEBI:59789"/>
    </ligand>
</feature>